<dbReference type="Pfam" id="PF13464">
    <property type="entry name" value="RodZ_C"/>
    <property type="match status" value="1"/>
</dbReference>
<feature type="compositionally biased region" description="Gly residues" evidence="1">
    <location>
        <begin position="287"/>
        <end position="297"/>
    </location>
</feature>
<feature type="compositionally biased region" description="Acidic residues" evidence="1">
    <location>
        <begin position="189"/>
        <end position="204"/>
    </location>
</feature>
<feature type="transmembrane region" description="Helical" evidence="2">
    <location>
        <begin position="113"/>
        <end position="135"/>
    </location>
</feature>
<dbReference type="PANTHER" id="PTHR34475:SF1">
    <property type="entry name" value="CYTOSKELETON PROTEIN RODZ"/>
    <property type="match status" value="1"/>
</dbReference>
<feature type="region of interest" description="Disordered" evidence="1">
    <location>
        <begin position="224"/>
        <end position="309"/>
    </location>
</feature>
<dbReference type="InterPro" id="IPR001387">
    <property type="entry name" value="Cro/C1-type_HTH"/>
</dbReference>
<keyword evidence="2" id="KW-0472">Membrane</keyword>
<name>A0A1H8PN48_9GAMM</name>
<evidence type="ECO:0000313" key="4">
    <source>
        <dbReference type="EMBL" id="SEO43104.1"/>
    </source>
</evidence>
<dbReference type="InterPro" id="IPR025194">
    <property type="entry name" value="RodZ-like_C"/>
</dbReference>
<gene>
    <name evidence="4" type="ORF">SAMN04488052_10143</name>
</gene>
<organism evidence="4 5">
    <name type="scientific">Aquisalimonas asiatica</name>
    <dbReference type="NCBI Taxonomy" id="406100"/>
    <lineage>
        <taxon>Bacteria</taxon>
        <taxon>Pseudomonadati</taxon>
        <taxon>Pseudomonadota</taxon>
        <taxon>Gammaproteobacteria</taxon>
        <taxon>Chromatiales</taxon>
        <taxon>Ectothiorhodospiraceae</taxon>
        <taxon>Aquisalimonas</taxon>
    </lineage>
</organism>
<evidence type="ECO:0000313" key="5">
    <source>
        <dbReference type="Proteomes" id="UP000199657"/>
    </source>
</evidence>
<dbReference type="PANTHER" id="PTHR34475">
    <property type="match status" value="1"/>
</dbReference>
<dbReference type="CDD" id="cd00093">
    <property type="entry name" value="HTH_XRE"/>
    <property type="match status" value="1"/>
</dbReference>
<feature type="region of interest" description="Disordered" evidence="1">
    <location>
        <begin position="144"/>
        <end position="174"/>
    </location>
</feature>
<dbReference type="GO" id="GO:0003677">
    <property type="term" value="F:DNA binding"/>
    <property type="evidence" value="ECO:0007669"/>
    <property type="project" value="InterPro"/>
</dbReference>
<feature type="compositionally biased region" description="Acidic residues" evidence="1">
    <location>
        <begin position="151"/>
        <end position="174"/>
    </location>
</feature>
<proteinExistence type="predicted"/>
<accession>A0A1H8PN48</accession>
<protein>
    <submittedName>
        <fullName evidence="4">Cytoskeleton protein RodZ</fullName>
    </submittedName>
</protein>
<dbReference type="InterPro" id="IPR010982">
    <property type="entry name" value="Lambda_DNA-bd_dom_sf"/>
</dbReference>
<dbReference type="EMBL" id="FOEG01000001">
    <property type="protein sequence ID" value="SEO43104.1"/>
    <property type="molecule type" value="Genomic_DNA"/>
</dbReference>
<dbReference type="OrthoDB" id="9790252at2"/>
<feature type="domain" description="Cytoskeleton protein RodZ-like C-terminal" evidence="3">
    <location>
        <begin position="312"/>
        <end position="383"/>
    </location>
</feature>
<evidence type="ECO:0000259" key="3">
    <source>
        <dbReference type="Pfam" id="PF13464"/>
    </source>
</evidence>
<keyword evidence="2" id="KW-0812">Transmembrane</keyword>
<dbReference type="Proteomes" id="UP000199657">
    <property type="component" value="Unassembled WGS sequence"/>
</dbReference>
<dbReference type="RefSeq" id="WP_091638914.1">
    <property type="nucleotide sequence ID" value="NZ_FOEG01000001.1"/>
</dbReference>
<keyword evidence="5" id="KW-1185">Reference proteome</keyword>
<feature type="compositionally biased region" description="Acidic residues" evidence="1">
    <location>
        <begin position="298"/>
        <end position="309"/>
    </location>
</feature>
<feature type="region of interest" description="Disordered" evidence="1">
    <location>
        <begin position="189"/>
        <end position="208"/>
    </location>
</feature>
<keyword evidence="2" id="KW-1133">Transmembrane helix</keyword>
<dbReference type="Gene3D" id="1.10.260.40">
    <property type="entry name" value="lambda repressor-like DNA-binding domains"/>
    <property type="match status" value="1"/>
</dbReference>
<sequence length="385" mass="40170">MTDNDNENQEGVGSAVTGPGVELRAARSDKGMTTGDVATALHLSVQTIEDLEAENWSNLPPGPFVRGYIRAYAGLLELDGEELMRRVDASMGASEPGLKVSAPVDTSPQMPRVLALTGVGVVVFAVIAGAGWWFLDRTAPFLSDEPPAEIADPEAEQAPEVADEDDTADPADDDSLAVLEDDDAVELQDEPVVEATPDGDDAADDAPAAMLDPDTLADELASDEPLTLGTEEPPASVDDGDDPLAGSDEGLTLGSDEQSLDEAVEPDLASSEPAPSIDAAPEDETGEGAGEAAQGGAGEDDLPPLTDPEELVLDFAGPAWMEVTDARGERLLYGLVQDEGEQVLEGEAPFSVLVGDVSRVSVYFDDEAVELGPERPGRVVRVEVP</sequence>
<dbReference type="InterPro" id="IPR050400">
    <property type="entry name" value="Bact_Cytoskel_RodZ"/>
</dbReference>
<dbReference type="Pfam" id="PF13413">
    <property type="entry name" value="HTH_25"/>
    <property type="match status" value="1"/>
</dbReference>
<dbReference type="AlphaFoldDB" id="A0A1H8PN48"/>
<evidence type="ECO:0000256" key="2">
    <source>
        <dbReference type="SAM" id="Phobius"/>
    </source>
</evidence>
<reference evidence="4 5" key="1">
    <citation type="submission" date="2016-10" db="EMBL/GenBank/DDBJ databases">
        <authorList>
            <person name="de Groot N.N."/>
        </authorList>
    </citation>
    <scope>NUCLEOTIDE SEQUENCE [LARGE SCALE GENOMIC DNA]</scope>
    <source>
        <strain evidence="4 5">CGMCC 1.6291</strain>
    </source>
</reference>
<feature type="region of interest" description="Disordered" evidence="1">
    <location>
        <begin position="1"/>
        <end position="20"/>
    </location>
</feature>
<dbReference type="STRING" id="406100.SAMN04488052_10143"/>
<evidence type="ECO:0000256" key="1">
    <source>
        <dbReference type="SAM" id="MobiDB-lite"/>
    </source>
</evidence>